<dbReference type="EMBL" id="HG322949">
    <property type="protein sequence ID" value="CDG84103.1"/>
    <property type="molecule type" value="Genomic_DNA"/>
</dbReference>
<gene>
    <name evidence="2" type="ORF">GJA_3487</name>
</gene>
<dbReference type="STRING" id="1349767.GJA_3487"/>
<dbReference type="AlphaFoldDB" id="W0V9S9"/>
<organism evidence="2 3">
    <name type="scientific">Janthinobacterium agaricidamnosum NBRC 102515 = DSM 9628</name>
    <dbReference type="NCBI Taxonomy" id="1349767"/>
    <lineage>
        <taxon>Bacteria</taxon>
        <taxon>Pseudomonadati</taxon>
        <taxon>Pseudomonadota</taxon>
        <taxon>Betaproteobacteria</taxon>
        <taxon>Burkholderiales</taxon>
        <taxon>Oxalobacteraceae</taxon>
        <taxon>Janthinobacterium</taxon>
    </lineage>
</organism>
<keyword evidence="3" id="KW-1185">Reference proteome</keyword>
<name>W0V9S9_9BURK</name>
<evidence type="ECO:0000256" key="1">
    <source>
        <dbReference type="SAM" id="MobiDB-lite"/>
    </source>
</evidence>
<accession>W0V9S9</accession>
<dbReference type="HOGENOM" id="CLU_3311078_0_0_4"/>
<dbReference type="KEGG" id="jag:GJA_3487"/>
<protein>
    <submittedName>
        <fullName evidence="2">Uncharacterized protein</fullName>
    </submittedName>
</protein>
<dbReference type="PATRIC" id="fig|1349767.4.peg.88"/>
<reference evidence="2 3" key="1">
    <citation type="journal article" date="2015" name="Genome Announc.">
        <title>Genome Sequence of Mushroom Soft-Rot Pathogen Janthinobacterium agaricidamnosum.</title>
        <authorList>
            <person name="Graupner K."/>
            <person name="Lackner G."/>
            <person name="Hertweck C."/>
        </authorList>
    </citation>
    <scope>NUCLEOTIDE SEQUENCE [LARGE SCALE GENOMIC DNA]</scope>
    <source>
        <strain evidence="3">NBRC 102515 / DSM 9628</strain>
    </source>
</reference>
<sequence>MAAGRAKPGPKPPHSGPAAAKHFNSIFSSVRYNTACYSE</sequence>
<dbReference type="Proteomes" id="UP000027604">
    <property type="component" value="Chromosome I"/>
</dbReference>
<proteinExistence type="predicted"/>
<evidence type="ECO:0000313" key="2">
    <source>
        <dbReference type="EMBL" id="CDG84103.1"/>
    </source>
</evidence>
<feature type="region of interest" description="Disordered" evidence="1">
    <location>
        <begin position="1"/>
        <end position="20"/>
    </location>
</feature>
<evidence type="ECO:0000313" key="3">
    <source>
        <dbReference type="Proteomes" id="UP000027604"/>
    </source>
</evidence>